<keyword evidence="5 7" id="KW-1133">Transmembrane helix</keyword>
<accession>A0A8H6T2A7</accession>
<evidence type="ECO:0000256" key="1">
    <source>
        <dbReference type="ARBA" id="ARBA00004477"/>
    </source>
</evidence>
<dbReference type="UniPathway" id="UPA00378"/>
<dbReference type="AlphaFoldDB" id="A0A8H6T2A7"/>
<dbReference type="InterPro" id="IPR056790">
    <property type="entry name" value="Ribophorin_II_C"/>
</dbReference>
<evidence type="ECO:0000259" key="9">
    <source>
        <dbReference type="Pfam" id="PF25147"/>
    </source>
</evidence>
<feature type="domain" description="Ribophorin II C-terminal" evidence="9">
    <location>
        <begin position="173"/>
        <end position="270"/>
    </location>
</feature>
<dbReference type="OrthoDB" id="432292at2759"/>
<evidence type="ECO:0000256" key="5">
    <source>
        <dbReference type="ARBA" id="ARBA00022989"/>
    </source>
</evidence>
<feature type="transmembrane region" description="Helical" evidence="7">
    <location>
        <begin position="218"/>
        <end position="237"/>
    </location>
</feature>
<evidence type="ECO:0000313" key="10">
    <source>
        <dbReference type="EMBL" id="KAF7310745.1"/>
    </source>
</evidence>
<dbReference type="GO" id="GO:0006487">
    <property type="term" value="P:protein N-linked glycosylation"/>
    <property type="evidence" value="ECO:0007669"/>
    <property type="project" value="TreeGrafter"/>
</dbReference>
<dbReference type="GO" id="GO:0008250">
    <property type="term" value="C:oligosaccharyltransferase complex"/>
    <property type="evidence" value="ECO:0007669"/>
    <property type="project" value="InterPro"/>
</dbReference>
<dbReference type="Pfam" id="PF25147">
    <property type="entry name" value="Ribophorin_II_C"/>
    <property type="match status" value="1"/>
</dbReference>
<evidence type="ECO:0000256" key="8">
    <source>
        <dbReference type="SAM" id="SignalP"/>
    </source>
</evidence>
<organism evidence="10 11">
    <name type="scientific">Mycena chlorophos</name>
    <name type="common">Agaric fungus</name>
    <name type="synonym">Agaricus chlorophos</name>
    <dbReference type="NCBI Taxonomy" id="658473"/>
    <lineage>
        <taxon>Eukaryota</taxon>
        <taxon>Fungi</taxon>
        <taxon>Dikarya</taxon>
        <taxon>Basidiomycota</taxon>
        <taxon>Agaricomycotina</taxon>
        <taxon>Agaricomycetes</taxon>
        <taxon>Agaricomycetidae</taxon>
        <taxon>Agaricales</taxon>
        <taxon>Marasmiineae</taxon>
        <taxon>Mycenaceae</taxon>
        <taxon>Mycena</taxon>
    </lineage>
</organism>
<keyword evidence="6 7" id="KW-0472">Membrane</keyword>
<dbReference type="PANTHER" id="PTHR12640:SF0">
    <property type="entry name" value="DOLICHYL-DIPHOSPHOOLIGOSACCHARIDE--PROTEIN GLYCOSYLTRANSFERASE SUBUNIT 2"/>
    <property type="match status" value="1"/>
</dbReference>
<keyword evidence="10" id="KW-0808">Transferase</keyword>
<name>A0A8H6T2A7_MYCCL</name>
<dbReference type="InterPro" id="IPR008814">
    <property type="entry name" value="Swp1"/>
</dbReference>
<evidence type="ECO:0000256" key="7">
    <source>
        <dbReference type="SAM" id="Phobius"/>
    </source>
</evidence>
<feature type="transmembrane region" description="Helical" evidence="7">
    <location>
        <begin position="184"/>
        <end position="206"/>
    </location>
</feature>
<keyword evidence="11" id="KW-1185">Reference proteome</keyword>
<evidence type="ECO:0000256" key="3">
    <source>
        <dbReference type="ARBA" id="ARBA00022729"/>
    </source>
</evidence>
<feature type="transmembrane region" description="Helical" evidence="7">
    <location>
        <begin position="243"/>
        <end position="268"/>
    </location>
</feature>
<evidence type="ECO:0000256" key="6">
    <source>
        <dbReference type="ARBA" id="ARBA00023136"/>
    </source>
</evidence>
<feature type="chain" id="PRO_5044300409" evidence="8">
    <location>
        <begin position="17"/>
        <end position="274"/>
    </location>
</feature>
<dbReference type="Proteomes" id="UP000613580">
    <property type="component" value="Unassembled WGS sequence"/>
</dbReference>
<comment type="caution">
    <text evidence="10">The sequence shown here is derived from an EMBL/GenBank/DDBJ whole genome shotgun (WGS) entry which is preliminary data.</text>
</comment>
<keyword evidence="3 8" id="KW-0732">Signal</keyword>
<feature type="signal peptide" evidence="8">
    <location>
        <begin position="1"/>
        <end position="16"/>
    </location>
</feature>
<evidence type="ECO:0000256" key="4">
    <source>
        <dbReference type="ARBA" id="ARBA00022824"/>
    </source>
</evidence>
<keyword evidence="2 7" id="KW-0812">Transmembrane</keyword>
<protein>
    <submittedName>
        <fullName evidence="10">Dolichyl-diphosphooligosaccharide--protein glycosyltransferase subunit 2</fullName>
    </submittedName>
</protein>
<proteinExistence type="predicted"/>
<reference evidence="10" key="1">
    <citation type="submission" date="2020-05" db="EMBL/GenBank/DDBJ databases">
        <title>Mycena genomes resolve the evolution of fungal bioluminescence.</title>
        <authorList>
            <person name="Tsai I.J."/>
        </authorList>
    </citation>
    <scope>NUCLEOTIDE SEQUENCE</scope>
    <source>
        <strain evidence="10">110903Hualien_Pintung</strain>
    </source>
</reference>
<dbReference type="EMBL" id="JACAZE010000007">
    <property type="protein sequence ID" value="KAF7310745.1"/>
    <property type="molecule type" value="Genomic_DNA"/>
</dbReference>
<dbReference type="PANTHER" id="PTHR12640">
    <property type="entry name" value="RIBOPHORIN II"/>
    <property type="match status" value="1"/>
</dbReference>
<evidence type="ECO:0000256" key="2">
    <source>
        <dbReference type="ARBA" id="ARBA00022692"/>
    </source>
</evidence>
<evidence type="ECO:0000313" key="11">
    <source>
        <dbReference type="Proteomes" id="UP000613580"/>
    </source>
</evidence>
<dbReference type="GO" id="GO:0016740">
    <property type="term" value="F:transferase activity"/>
    <property type="evidence" value="ECO:0007669"/>
    <property type="project" value="UniProtKB-KW"/>
</dbReference>
<comment type="subcellular location">
    <subcellularLocation>
        <location evidence="1">Endoplasmic reticulum membrane</location>
        <topology evidence="1">Multi-pass membrane protein</topology>
    </subcellularLocation>
</comment>
<keyword evidence="4" id="KW-0256">Endoplasmic reticulum</keyword>
<sequence>MRSLSFLLALAATAYATNLSLYAPRVTTFDSTGAGIRTENIKTPEPVRIPMAVGPTDSLKFTFMIVKEDTTEGVQPVQTFLRFYDRVSGEEGIQPLRVTPAGKSKFELNMAKPPPSLPPTTTEPLEVSIIIGHPDYAPLKLHLFDLALPESGSVAQHPDEASFHVLPTIHHTFRAPPKTPPRPISAIFAALTLAPWLVLLALWSQVFPGVPYLFSPTILPFIASLGAFEVLLVYYWIDLKLGQVLLYGGVLGVATLFTGNLALSAIGARRVGTK</sequence>
<gene>
    <name evidence="10" type="ORF">HMN09_00617500</name>
</gene>